<dbReference type="RefSeq" id="WP_012824655.1">
    <property type="nucleotide sequence ID" value="NC_013422.1"/>
</dbReference>
<dbReference type="EMBL" id="CP001801">
    <property type="protein sequence ID" value="ACX96622.1"/>
    <property type="molecule type" value="Genomic_DNA"/>
</dbReference>
<dbReference type="AlphaFoldDB" id="D0L1P9"/>
<dbReference type="SMART" id="SM00900">
    <property type="entry name" value="FMN_bind"/>
    <property type="match status" value="1"/>
</dbReference>
<dbReference type="eggNOG" id="COG4659">
    <property type="taxonomic scope" value="Bacteria"/>
</dbReference>
<dbReference type="GO" id="GO:0009055">
    <property type="term" value="F:electron transfer activity"/>
    <property type="evidence" value="ECO:0007669"/>
    <property type="project" value="InterPro"/>
</dbReference>
<dbReference type="PANTHER" id="PTHR36118:SF1">
    <property type="entry name" value="ION-TRANSLOCATING OXIDOREDUCTASE COMPLEX SUBUNIT G"/>
    <property type="match status" value="1"/>
</dbReference>
<dbReference type="KEGG" id="hna:Hneap_1799"/>
<keyword evidence="4" id="KW-0288">FMN</keyword>
<dbReference type="GO" id="GO:0010181">
    <property type="term" value="F:FMN binding"/>
    <property type="evidence" value="ECO:0007669"/>
    <property type="project" value="InterPro"/>
</dbReference>
<reference evidence="8 9" key="1">
    <citation type="submission" date="2009-10" db="EMBL/GenBank/DDBJ databases">
        <title>Complete sequence of Halothiobacillus neapolitanus c2.</title>
        <authorList>
            <consortium name="US DOE Joint Genome Institute"/>
            <person name="Lucas S."/>
            <person name="Copeland A."/>
            <person name="Lapidus A."/>
            <person name="Glavina del Rio T."/>
            <person name="Tice H."/>
            <person name="Bruce D."/>
            <person name="Goodwin L."/>
            <person name="Pitluck S."/>
            <person name="Davenport K."/>
            <person name="Brettin T."/>
            <person name="Detter J.C."/>
            <person name="Han C."/>
            <person name="Tapia R."/>
            <person name="Larimer F."/>
            <person name="Land M."/>
            <person name="Hauser L."/>
            <person name="Kyrpides N."/>
            <person name="Mikhailova N."/>
            <person name="Kerfeld C."/>
            <person name="Cannon G."/>
            <person name="Heinhort S."/>
        </authorList>
    </citation>
    <scope>NUCLEOTIDE SEQUENCE [LARGE SCALE GENOMIC DNA]</scope>
    <source>
        <strain evidence="9">ATCC 23641 / c2</strain>
    </source>
</reference>
<feature type="domain" description="FMN-binding" evidence="7">
    <location>
        <begin position="89"/>
        <end position="170"/>
    </location>
</feature>
<organism evidence="8 9">
    <name type="scientific">Halothiobacillus neapolitanus (strain ATCC 23641 / DSM 15147 / CIP 104769 / NCIMB 8539 / c2)</name>
    <name type="common">Thiobacillus neapolitanus</name>
    <dbReference type="NCBI Taxonomy" id="555778"/>
    <lineage>
        <taxon>Bacteria</taxon>
        <taxon>Pseudomonadati</taxon>
        <taxon>Pseudomonadota</taxon>
        <taxon>Gammaproteobacteria</taxon>
        <taxon>Chromatiales</taxon>
        <taxon>Halothiobacillaceae</taxon>
        <taxon>Halothiobacillus</taxon>
    </lineage>
</organism>
<evidence type="ECO:0000256" key="6">
    <source>
        <dbReference type="SAM" id="SignalP"/>
    </source>
</evidence>
<keyword evidence="9" id="KW-1185">Reference proteome</keyword>
<feature type="signal peptide" evidence="6">
    <location>
        <begin position="1"/>
        <end position="19"/>
    </location>
</feature>
<dbReference type="HOGENOM" id="CLU_124283_1_0_6"/>
<dbReference type="InterPro" id="IPR007329">
    <property type="entry name" value="FMN-bd"/>
</dbReference>
<evidence type="ECO:0000256" key="1">
    <source>
        <dbReference type="ARBA" id="ARBA00022448"/>
    </source>
</evidence>
<accession>D0L1P9</accession>
<protein>
    <submittedName>
        <fullName evidence="8">FMN-binding domain protein</fullName>
    </submittedName>
</protein>
<evidence type="ECO:0000313" key="8">
    <source>
        <dbReference type="EMBL" id="ACX96622.1"/>
    </source>
</evidence>
<evidence type="ECO:0000259" key="7">
    <source>
        <dbReference type="SMART" id="SM00900"/>
    </source>
</evidence>
<dbReference type="STRING" id="555778.Hneap_1799"/>
<dbReference type="OrthoDB" id="9778782at2"/>
<dbReference type="GO" id="GO:0022900">
    <property type="term" value="P:electron transport chain"/>
    <property type="evidence" value="ECO:0007669"/>
    <property type="project" value="InterPro"/>
</dbReference>
<sequence length="184" mass="20661">MRYAPIIALAPFMVPAVQANQYFTTEQAQKALFPSATSVLATPVKLSGDQRSQIEALSDVRQRWKEQPVWRAEKDGVFQGWYIEDRVIGKHEFIRYAVALSPEGRVLGIEIMEYLETYGDQVRQADWRGQFLGRTTQSGFKLGEDIRNISGATLSCRNVTNGVKRLLALQQVALTASERGAQPK</sequence>
<keyword evidence="2" id="KW-0597">Phosphoprotein</keyword>
<evidence type="ECO:0000313" key="9">
    <source>
        <dbReference type="Proteomes" id="UP000009102"/>
    </source>
</evidence>
<evidence type="ECO:0000256" key="3">
    <source>
        <dbReference type="ARBA" id="ARBA00022630"/>
    </source>
</evidence>
<dbReference type="InterPro" id="IPR010209">
    <property type="entry name" value="Ion_transpt_RnfG/RsxG"/>
</dbReference>
<feature type="chain" id="PRO_5003010968" evidence="6">
    <location>
        <begin position="20"/>
        <end position="184"/>
    </location>
</feature>
<keyword evidence="5" id="KW-0249">Electron transport</keyword>
<dbReference type="GO" id="GO:0005886">
    <property type="term" value="C:plasma membrane"/>
    <property type="evidence" value="ECO:0007669"/>
    <property type="project" value="InterPro"/>
</dbReference>
<evidence type="ECO:0000256" key="2">
    <source>
        <dbReference type="ARBA" id="ARBA00022553"/>
    </source>
</evidence>
<dbReference type="PANTHER" id="PTHR36118">
    <property type="entry name" value="ION-TRANSLOCATING OXIDOREDUCTASE COMPLEX SUBUNIT G"/>
    <property type="match status" value="1"/>
</dbReference>
<evidence type="ECO:0000256" key="4">
    <source>
        <dbReference type="ARBA" id="ARBA00022643"/>
    </source>
</evidence>
<dbReference type="Pfam" id="PF04205">
    <property type="entry name" value="FMN_bind"/>
    <property type="match status" value="1"/>
</dbReference>
<name>D0L1P9_HALNC</name>
<keyword evidence="3" id="KW-0285">Flavoprotein</keyword>
<keyword evidence="1" id="KW-0813">Transport</keyword>
<keyword evidence="6" id="KW-0732">Signal</keyword>
<gene>
    <name evidence="8" type="ordered locus">Hneap_1799</name>
</gene>
<proteinExistence type="predicted"/>
<dbReference type="Proteomes" id="UP000009102">
    <property type="component" value="Chromosome"/>
</dbReference>
<evidence type="ECO:0000256" key="5">
    <source>
        <dbReference type="ARBA" id="ARBA00022982"/>
    </source>
</evidence>